<accession>A0ABM7Y1I2</accession>
<evidence type="ECO:0000256" key="7">
    <source>
        <dbReference type="SAM" id="Phobius"/>
    </source>
</evidence>
<gene>
    <name evidence="9" type="ORF">Rmf_15920</name>
</gene>
<feature type="transmembrane region" description="Helical" evidence="7">
    <location>
        <begin position="251"/>
        <end position="270"/>
    </location>
</feature>
<feature type="transmembrane region" description="Helical" evidence="7">
    <location>
        <begin position="307"/>
        <end position="329"/>
    </location>
</feature>
<dbReference type="InterPro" id="IPR036259">
    <property type="entry name" value="MFS_trans_sf"/>
</dbReference>
<dbReference type="Proteomes" id="UP000831327">
    <property type="component" value="Chromosome"/>
</dbReference>
<feature type="transmembrane region" description="Helical" evidence="7">
    <location>
        <begin position="282"/>
        <end position="301"/>
    </location>
</feature>
<keyword evidence="2" id="KW-1003">Cell membrane</keyword>
<dbReference type="RefSeq" id="WP_244458912.1">
    <property type="nucleotide sequence ID" value="NZ_AP025637.1"/>
</dbReference>
<dbReference type="Pfam" id="PF07690">
    <property type="entry name" value="MFS_1"/>
    <property type="match status" value="1"/>
</dbReference>
<evidence type="ECO:0000256" key="2">
    <source>
        <dbReference type="ARBA" id="ARBA00022475"/>
    </source>
</evidence>
<feature type="transmembrane region" description="Helical" evidence="7">
    <location>
        <begin position="12"/>
        <end position="36"/>
    </location>
</feature>
<proteinExistence type="predicted"/>
<feature type="transmembrane region" description="Helical" evidence="7">
    <location>
        <begin position="366"/>
        <end position="388"/>
    </location>
</feature>
<dbReference type="Gene3D" id="1.20.1250.20">
    <property type="entry name" value="MFS general substrate transporter like domains"/>
    <property type="match status" value="1"/>
</dbReference>
<sequence length="441" mass="45725">MLSPLADRTYRHLFGAQILSLIGTGLMTVALGLLAFDLAGANAGAVLGTALAIKMVAYVGIAPVAGAFVHLVPRRALLVALDLLRAAVALALPFVTEIWHVYLLIGLLQACSAAFTPTFQATIPDVLPDEAQYTRALSLSRLAYDMEALTSPMLAAALLSVIGFHWLFAGTTLGFIASAALVVSVLLPSPKPPSTQESAWGRTTRGARLYLAAPRLRGLLALNLAVAAAGAMVIVNTVVLIQAGLGLGAGQLAWTLAAYGFGSMVAALALPRVLDRVGDRPVMLAGAVILVAGLLAGPLTLQHWGLVLALWALLGLGNGLVLTPSGRLLRRSSDAGDRPALFAAQFALSHACWLLAYPLAGWLGAAAGLAPTFLLLAALAATGTWLAIRLWPAEAERAAPHDHHGLPADHPHLNGAQPLPDGGFRHVHAPVADTLHAMRGG</sequence>
<dbReference type="SUPFAM" id="SSF103473">
    <property type="entry name" value="MFS general substrate transporter"/>
    <property type="match status" value="1"/>
</dbReference>
<evidence type="ECO:0000313" key="9">
    <source>
        <dbReference type="EMBL" id="BDG71663.1"/>
    </source>
</evidence>
<keyword evidence="5 7" id="KW-0472">Membrane</keyword>
<feature type="transmembrane region" description="Helical" evidence="7">
    <location>
        <begin position="42"/>
        <end position="69"/>
    </location>
</feature>
<feature type="transmembrane region" description="Helical" evidence="7">
    <location>
        <begin position="341"/>
        <end position="360"/>
    </location>
</feature>
<dbReference type="PANTHER" id="PTHR23513">
    <property type="entry name" value="INTEGRAL MEMBRANE EFFLUX PROTEIN-RELATED"/>
    <property type="match status" value="1"/>
</dbReference>
<evidence type="ECO:0000256" key="4">
    <source>
        <dbReference type="ARBA" id="ARBA00022989"/>
    </source>
</evidence>
<dbReference type="CDD" id="cd06173">
    <property type="entry name" value="MFS_MefA_like"/>
    <property type="match status" value="1"/>
</dbReference>
<evidence type="ECO:0000259" key="8">
    <source>
        <dbReference type="PROSITE" id="PS50850"/>
    </source>
</evidence>
<feature type="region of interest" description="Disordered" evidence="6">
    <location>
        <begin position="400"/>
        <end position="419"/>
    </location>
</feature>
<evidence type="ECO:0000313" key="10">
    <source>
        <dbReference type="Proteomes" id="UP000831327"/>
    </source>
</evidence>
<keyword evidence="10" id="KW-1185">Reference proteome</keyword>
<name>A0ABM7Y1I2_9PROT</name>
<keyword evidence="3 7" id="KW-0812">Transmembrane</keyword>
<feature type="transmembrane region" description="Helical" evidence="7">
    <location>
        <begin position="218"/>
        <end position="245"/>
    </location>
</feature>
<dbReference type="InterPro" id="IPR011701">
    <property type="entry name" value="MFS"/>
</dbReference>
<dbReference type="PROSITE" id="PS50850">
    <property type="entry name" value="MFS"/>
    <property type="match status" value="1"/>
</dbReference>
<dbReference type="EMBL" id="AP025637">
    <property type="protein sequence ID" value="BDG71663.1"/>
    <property type="molecule type" value="Genomic_DNA"/>
</dbReference>
<evidence type="ECO:0000256" key="6">
    <source>
        <dbReference type="SAM" id="MobiDB-lite"/>
    </source>
</evidence>
<feature type="transmembrane region" description="Helical" evidence="7">
    <location>
        <begin position="76"/>
        <end position="95"/>
    </location>
</feature>
<dbReference type="InterPro" id="IPR020846">
    <property type="entry name" value="MFS_dom"/>
</dbReference>
<feature type="transmembrane region" description="Helical" evidence="7">
    <location>
        <begin position="168"/>
        <end position="187"/>
    </location>
</feature>
<evidence type="ECO:0000256" key="5">
    <source>
        <dbReference type="ARBA" id="ARBA00023136"/>
    </source>
</evidence>
<protein>
    <submittedName>
        <fullName evidence="9">MFS transporter</fullName>
    </submittedName>
</protein>
<dbReference type="PANTHER" id="PTHR23513:SF6">
    <property type="entry name" value="MAJOR FACILITATOR SUPERFAMILY ASSOCIATED DOMAIN-CONTAINING PROTEIN"/>
    <property type="match status" value="1"/>
</dbReference>
<evidence type="ECO:0000256" key="3">
    <source>
        <dbReference type="ARBA" id="ARBA00022692"/>
    </source>
</evidence>
<comment type="subcellular location">
    <subcellularLocation>
        <location evidence="1">Cell membrane</location>
        <topology evidence="1">Multi-pass membrane protein</topology>
    </subcellularLocation>
</comment>
<feature type="compositionally biased region" description="Basic and acidic residues" evidence="6">
    <location>
        <begin position="400"/>
        <end position="412"/>
    </location>
</feature>
<keyword evidence="4 7" id="KW-1133">Transmembrane helix</keyword>
<reference evidence="9 10" key="1">
    <citation type="journal article" date="2016" name="Microbes Environ.">
        <title>Phylogenetically diverse aerobic anoxygenic phototrophic bacteria isolated from epilithic biofilms in Tama river, Japan.</title>
        <authorList>
            <person name="Hirose S."/>
            <person name="Matsuura K."/>
            <person name="Haruta S."/>
        </authorList>
    </citation>
    <scope>NUCLEOTIDE SEQUENCE [LARGE SCALE GENOMIC DNA]</scope>
    <source>
        <strain evidence="9 10">S08</strain>
    </source>
</reference>
<organism evidence="9 10">
    <name type="scientific">Roseomonas fluvialis</name>
    <dbReference type="NCBI Taxonomy" id="1750527"/>
    <lineage>
        <taxon>Bacteria</taxon>
        <taxon>Pseudomonadati</taxon>
        <taxon>Pseudomonadota</taxon>
        <taxon>Alphaproteobacteria</taxon>
        <taxon>Acetobacterales</taxon>
        <taxon>Roseomonadaceae</taxon>
        <taxon>Roseomonas</taxon>
    </lineage>
</organism>
<evidence type="ECO:0000256" key="1">
    <source>
        <dbReference type="ARBA" id="ARBA00004651"/>
    </source>
</evidence>
<feature type="domain" description="Major facilitator superfamily (MFS) profile" evidence="8">
    <location>
        <begin position="216"/>
        <end position="441"/>
    </location>
</feature>